<name>A0ABQ2PSI3_9NEIS</name>
<dbReference type="Proteomes" id="UP000621859">
    <property type="component" value="Unassembled WGS sequence"/>
</dbReference>
<evidence type="ECO:0000313" key="2">
    <source>
        <dbReference type="Proteomes" id="UP000621859"/>
    </source>
</evidence>
<sequence length="160" mass="15718">MGGNPITYRDPTGLDAFFGGPGGYTQSYTNGTSTQQSLPAMTPVFSGSVGAGGSGNLGPLVKGADSGVAFDSRGHVCGYVNNCTGAGWNALGGGSIGAVISTGVGEVSSGISNTCGVYAGANQITGNSDGVSLGRFLYGPSYGTGAGAIKCETRYYCLGN</sequence>
<organism evidence="1 2">
    <name type="scientific">Silvimonas amylolytica</name>
    <dbReference type="NCBI Taxonomy" id="449663"/>
    <lineage>
        <taxon>Bacteria</taxon>
        <taxon>Pseudomonadati</taxon>
        <taxon>Pseudomonadota</taxon>
        <taxon>Betaproteobacteria</taxon>
        <taxon>Neisseriales</taxon>
        <taxon>Chitinibacteraceae</taxon>
        <taxon>Silvimonas</taxon>
    </lineage>
</organism>
<dbReference type="EMBL" id="BMLY01000013">
    <property type="protein sequence ID" value="GGP28321.1"/>
    <property type="molecule type" value="Genomic_DNA"/>
</dbReference>
<gene>
    <name evidence="1" type="ORF">GCM10010971_41400</name>
</gene>
<comment type="caution">
    <text evidence="1">The sequence shown here is derived from an EMBL/GenBank/DDBJ whole genome shotgun (WGS) entry which is preliminary data.</text>
</comment>
<evidence type="ECO:0000313" key="1">
    <source>
        <dbReference type="EMBL" id="GGP28321.1"/>
    </source>
</evidence>
<reference evidence="2" key="1">
    <citation type="journal article" date="2019" name="Int. J. Syst. Evol. Microbiol.">
        <title>The Global Catalogue of Microorganisms (GCM) 10K type strain sequencing project: providing services to taxonomists for standard genome sequencing and annotation.</title>
        <authorList>
            <consortium name="The Broad Institute Genomics Platform"/>
            <consortium name="The Broad Institute Genome Sequencing Center for Infectious Disease"/>
            <person name="Wu L."/>
            <person name="Ma J."/>
        </authorList>
    </citation>
    <scope>NUCLEOTIDE SEQUENCE [LARGE SCALE GENOMIC DNA]</scope>
    <source>
        <strain evidence="2">CGMCC 1.8860</strain>
    </source>
</reference>
<protein>
    <submittedName>
        <fullName evidence="1">Uncharacterized protein</fullName>
    </submittedName>
</protein>
<keyword evidence="2" id="KW-1185">Reference proteome</keyword>
<proteinExistence type="predicted"/>
<accession>A0ABQ2PSI3</accession>